<sequence length="459" mass="51862">MVAFSQYGRSCTWGGRRMNNFRHHEEITSFLKQVCRKIKAKEVHPEVRLELESHLQELIEEKLSSGIDLDTAVREAISQMGTPDVIGQQFHLAHRPRFNWGLLAIIVVLMAVGLVAIFSAQTASYRQNLSSLAMKQVLFFSIGSCLMLLIGFSNYRKLARYSWLLYIGTISLLFYALLTMNEAGLRGFVGWRSIQLNISSLAPYLLLIAIAGIWSTPQRIVANESEVRTFLLKSWINVGTVWLPSLLILYTHSIANFVLFIIGCLSLLLVLRKRRTILAAHCSILAVAFCYFLYSQSYKINRLLAFIHPDEDQRGINFQLTQSKMAIQSAGWWGHGFGAPFSMLPTLQTEMMFPFLIYCFGWGAGIVLVMMVVLFVQQAISVSRKVKDPYGKAIVSTLLALFTTQFAWSMLMSIGLAPYSSFQLPFISYSGLLVILQFVAIGLMLSVYRRKDLGAWQLT</sequence>
<evidence type="ECO:0000256" key="4">
    <source>
        <dbReference type="ARBA" id="ARBA00022989"/>
    </source>
</evidence>
<evidence type="ECO:0000313" key="7">
    <source>
        <dbReference type="EMBL" id="NOU67717.1"/>
    </source>
</evidence>
<dbReference type="InterPro" id="IPR047928">
    <property type="entry name" value="Perm_prefix_1"/>
</dbReference>
<gene>
    <name evidence="7" type="ORF">GC096_27200</name>
</gene>
<dbReference type="Proteomes" id="UP000653578">
    <property type="component" value="Unassembled WGS sequence"/>
</dbReference>
<keyword evidence="8" id="KW-1185">Reference proteome</keyword>
<feature type="transmembrane region" description="Helical" evidence="6">
    <location>
        <begin position="241"/>
        <end position="270"/>
    </location>
</feature>
<feature type="transmembrane region" description="Helical" evidence="6">
    <location>
        <begin position="397"/>
        <end position="420"/>
    </location>
</feature>
<feature type="transmembrane region" description="Helical" evidence="6">
    <location>
        <begin position="355"/>
        <end position="376"/>
    </location>
</feature>
<feature type="transmembrane region" description="Helical" evidence="6">
    <location>
        <begin position="426"/>
        <end position="448"/>
    </location>
</feature>
<keyword evidence="4 6" id="KW-1133">Transmembrane helix</keyword>
<protein>
    <recommendedName>
        <fullName evidence="9">FtsW/RodA/SpoVE family cell cycle protein</fullName>
    </recommendedName>
</protein>
<feature type="transmembrane region" description="Helical" evidence="6">
    <location>
        <begin position="161"/>
        <end position="180"/>
    </location>
</feature>
<proteinExistence type="predicted"/>
<dbReference type="Pfam" id="PF01098">
    <property type="entry name" value="FTSW_RODA_SPOVE"/>
    <property type="match status" value="1"/>
</dbReference>
<evidence type="ECO:0000256" key="1">
    <source>
        <dbReference type="ARBA" id="ARBA00004141"/>
    </source>
</evidence>
<reference evidence="7 8" key="1">
    <citation type="submission" date="2019-10" db="EMBL/GenBank/DDBJ databases">
        <title>Description of Paenibacillus humi sp. nov.</title>
        <authorList>
            <person name="Carlier A."/>
            <person name="Qi S."/>
        </authorList>
    </citation>
    <scope>NUCLEOTIDE SEQUENCE [LARGE SCALE GENOMIC DNA]</scope>
    <source>
        <strain evidence="7 8">LMG 31461</strain>
    </source>
</reference>
<keyword evidence="3" id="KW-0133">Cell shape</keyword>
<feature type="transmembrane region" description="Helical" evidence="6">
    <location>
        <begin position="100"/>
        <end position="125"/>
    </location>
</feature>
<dbReference type="InterPro" id="IPR001182">
    <property type="entry name" value="FtsW/RodA"/>
</dbReference>
<evidence type="ECO:0008006" key="9">
    <source>
        <dbReference type="Google" id="ProtNLM"/>
    </source>
</evidence>
<evidence type="ECO:0000256" key="6">
    <source>
        <dbReference type="SAM" id="Phobius"/>
    </source>
</evidence>
<organism evidence="7 8">
    <name type="scientific">Paenibacillus plantarum</name>
    <dbReference type="NCBI Taxonomy" id="2654975"/>
    <lineage>
        <taxon>Bacteria</taxon>
        <taxon>Bacillati</taxon>
        <taxon>Bacillota</taxon>
        <taxon>Bacilli</taxon>
        <taxon>Bacillales</taxon>
        <taxon>Paenibacillaceae</taxon>
        <taxon>Paenibacillus</taxon>
    </lineage>
</organism>
<dbReference type="EMBL" id="WHNY01000074">
    <property type="protein sequence ID" value="NOU67717.1"/>
    <property type="molecule type" value="Genomic_DNA"/>
</dbReference>
<comment type="subcellular location">
    <subcellularLocation>
        <location evidence="1">Membrane</location>
        <topology evidence="1">Multi-pass membrane protein</topology>
    </subcellularLocation>
</comment>
<comment type="caution">
    <text evidence="7">The sequence shown here is derived from an EMBL/GenBank/DDBJ whole genome shotgun (WGS) entry which is preliminary data.</text>
</comment>
<feature type="transmembrane region" description="Helical" evidence="6">
    <location>
        <begin position="277"/>
        <end position="294"/>
    </location>
</feature>
<accession>A0ABX1XGU5</accession>
<feature type="transmembrane region" description="Helical" evidence="6">
    <location>
        <begin position="137"/>
        <end position="155"/>
    </location>
</feature>
<name>A0ABX1XGU5_9BACL</name>
<evidence type="ECO:0000256" key="5">
    <source>
        <dbReference type="ARBA" id="ARBA00023136"/>
    </source>
</evidence>
<dbReference type="NCBIfam" id="NF038403">
    <property type="entry name" value="perm_prefix_1"/>
    <property type="match status" value="1"/>
</dbReference>
<evidence type="ECO:0000313" key="8">
    <source>
        <dbReference type="Proteomes" id="UP000653578"/>
    </source>
</evidence>
<evidence type="ECO:0000256" key="2">
    <source>
        <dbReference type="ARBA" id="ARBA00022692"/>
    </source>
</evidence>
<feature type="transmembrane region" description="Helical" evidence="6">
    <location>
        <begin position="201"/>
        <end position="221"/>
    </location>
</feature>
<dbReference type="PANTHER" id="PTHR30474">
    <property type="entry name" value="CELL CYCLE PROTEIN"/>
    <property type="match status" value="1"/>
</dbReference>
<evidence type="ECO:0000256" key="3">
    <source>
        <dbReference type="ARBA" id="ARBA00022960"/>
    </source>
</evidence>
<keyword evidence="5 6" id="KW-0472">Membrane</keyword>
<dbReference type="PANTHER" id="PTHR30474:SF1">
    <property type="entry name" value="PEPTIDOGLYCAN GLYCOSYLTRANSFERASE MRDB"/>
    <property type="match status" value="1"/>
</dbReference>
<keyword evidence="2 6" id="KW-0812">Transmembrane</keyword>